<dbReference type="InterPro" id="IPR010985">
    <property type="entry name" value="Ribbon_hlx_hlx"/>
</dbReference>
<keyword evidence="2" id="KW-1185">Reference proteome</keyword>
<sequence length="79" mass="8568">MSLVSLNLPDDIASHLASLAKATGRSTDALAQEALSEYIRRESWQIAEIQRAVAEADDGDFASPEEVQATLEKWTGNAH</sequence>
<dbReference type="OrthoDB" id="9812023at2"/>
<dbReference type="RefSeq" id="WP_016493390.1">
    <property type="nucleotide sequence ID" value="NC_021499.1"/>
</dbReference>
<dbReference type="GO" id="GO:0006355">
    <property type="term" value="P:regulation of DNA-templated transcription"/>
    <property type="evidence" value="ECO:0007669"/>
    <property type="project" value="InterPro"/>
</dbReference>
<dbReference type="InterPro" id="IPR052991">
    <property type="entry name" value="Non-func_TypeII_TA_Antitoxin"/>
</dbReference>
<dbReference type="STRING" id="1245471.PCA10_35140"/>
<reference evidence="1 2" key="1">
    <citation type="journal article" date="2013" name="Genome Announc.">
        <title>Complete Genome Sequence of the Carbazole Degrader Pseudomonas resinovorans Strain CA10 (NBRC 106553).</title>
        <authorList>
            <person name="Shintani M."/>
            <person name="Hosoyama A."/>
            <person name="Ohji S."/>
            <person name="Tsuchikane K."/>
            <person name="Takarada H."/>
            <person name="Yamazoe A."/>
            <person name="Fujita N."/>
            <person name="Nojiri H."/>
        </authorList>
    </citation>
    <scope>NUCLEOTIDE SEQUENCE [LARGE SCALE GENOMIC DNA]</scope>
    <source>
        <strain evidence="1 2">NBRC 106553</strain>
    </source>
</reference>
<evidence type="ECO:0000313" key="2">
    <source>
        <dbReference type="Proteomes" id="UP000015503"/>
    </source>
</evidence>
<dbReference type="EMBL" id="AP013068">
    <property type="protein sequence ID" value="BAN49246.1"/>
    <property type="molecule type" value="Genomic_DNA"/>
</dbReference>
<organism evidence="1 2">
    <name type="scientific">Metapseudomonas resinovorans NBRC 106553</name>
    <dbReference type="NCBI Taxonomy" id="1245471"/>
    <lineage>
        <taxon>Bacteria</taxon>
        <taxon>Pseudomonadati</taxon>
        <taxon>Pseudomonadota</taxon>
        <taxon>Gammaproteobacteria</taxon>
        <taxon>Pseudomonadales</taxon>
        <taxon>Pseudomonadaceae</taxon>
        <taxon>Metapseudomonas</taxon>
    </lineage>
</organism>
<dbReference type="PANTHER" id="PTHR40688">
    <property type="match status" value="1"/>
</dbReference>
<dbReference type="PATRIC" id="fig|1245471.3.peg.3555"/>
<dbReference type="HOGENOM" id="CLU_155311_5_2_6"/>
<dbReference type="AlphaFoldDB" id="S6AX83"/>
<dbReference type="Proteomes" id="UP000015503">
    <property type="component" value="Chromosome"/>
</dbReference>
<dbReference type="eggNOG" id="COG3905">
    <property type="taxonomic scope" value="Bacteria"/>
</dbReference>
<protein>
    <submittedName>
        <fullName evidence="1">Uncharacterized protein</fullName>
    </submittedName>
</protein>
<gene>
    <name evidence="1" type="ORF">PCA10_35140</name>
</gene>
<proteinExistence type="predicted"/>
<dbReference type="PANTHER" id="PTHR40688:SF2">
    <property type="entry name" value="RIBBON-HELIX-HELIX PROTEIN COPG DOMAIN-CONTAINING PROTEIN"/>
    <property type="match status" value="1"/>
</dbReference>
<dbReference type="KEGG" id="pre:PCA10_35140"/>
<dbReference type="SUPFAM" id="SSF47598">
    <property type="entry name" value="Ribbon-helix-helix"/>
    <property type="match status" value="1"/>
</dbReference>
<evidence type="ECO:0000313" key="1">
    <source>
        <dbReference type="EMBL" id="BAN49246.1"/>
    </source>
</evidence>
<accession>S6AX83</accession>
<name>S6AX83_METRE</name>
<dbReference type="CDD" id="cd22233">
    <property type="entry name" value="RHH_CopAso-like"/>
    <property type="match status" value="1"/>
</dbReference>